<dbReference type="OrthoDB" id="239865at2759"/>
<organism evidence="6 7">
    <name type="scientific">Acanthoscelides obtectus</name>
    <name type="common">Bean weevil</name>
    <name type="synonym">Bruchus obtectus</name>
    <dbReference type="NCBI Taxonomy" id="200917"/>
    <lineage>
        <taxon>Eukaryota</taxon>
        <taxon>Metazoa</taxon>
        <taxon>Ecdysozoa</taxon>
        <taxon>Arthropoda</taxon>
        <taxon>Hexapoda</taxon>
        <taxon>Insecta</taxon>
        <taxon>Pterygota</taxon>
        <taxon>Neoptera</taxon>
        <taxon>Endopterygota</taxon>
        <taxon>Coleoptera</taxon>
        <taxon>Polyphaga</taxon>
        <taxon>Cucujiformia</taxon>
        <taxon>Chrysomeloidea</taxon>
        <taxon>Chrysomelidae</taxon>
        <taxon>Bruchinae</taxon>
        <taxon>Bruchini</taxon>
        <taxon>Acanthoscelides</taxon>
    </lineage>
</organism>
<proteinExistence type="inferred from homology"/>
<dbReference type="PROSITE" id="PS50082">
    <property type="entry name" value="WD_REPEATS_2"/>
    <property type="match status" value="1"/>
</dbReference>
<evidence type="ECO:0000256" key="1">
    <source>
        <dbReference type="ARBA" id="ARBA00022574"/>
    </source>
</evidence>
<name>A0A9P0Q9F2_ACAOB</name>
<keyword evidence="7" id="KW-1185">Reference proteome</keyword>
<evidence type="ECO:0000256" key="2">
    <source>
        <dbReference type="ARBA" id="ARBA00022737"/>
    </source>
</evidence>
<evidence type="ECO:0000313" key="7">
    <source>
        <dbReference type="Proteomes" id="UP001152888"/>
    </source>
</evidence>
<dbReference type="InterPro" id="IPR051150">
    <property type="entry name" value="SWT21/TCAB1_mRNA_Telomere"/>
</dbReference>
<accession>A0A9P0Q9F2</accession>
<comment type="similarity">
    <text evidence="3">Belongs to the TCAB1 family.</text>
</comment>
<dbReference type="GO" id="GO:0003723">
    <property type="term" value="F:RNA binding"/>
    <property type="evidence" value="ECO:0007669"/>
    <property type="project" value="TreeGrafter"/>
</dbReference>
<evidence type="ECO:0000313" key="6">
    <source>
        <dbReference type="EMBL" id="CAH2011752.1"/>
    </source>
</evidence>
<reference evidence="6" key="1">
    <citation type="submission" date="2022-03" db="EMBL/GenBank/DDBJ databases">
        <authorList>
            <person name="Sayadi A."/>
        </authorList>
    </citation>
    <scope>NUCLEOTIDE SEQUENCE</scope>
</reference>
<dbReference type="Gene3D" id="2.130.10.10">
    <property type="entry name" value="YVTN repeat-like/Quinoprotein amine dehydrogenase"/>
    <property type="match status" value="1"/>
</dbReference>
<sequence>MFCVSREANTNQKIYIDLSVDGKWLVSGGTDGKVQVWNVEQQTYPTVHMQMGLHKDCVNGVSLHPYRPILATASGQHHAQDPLHHTRHAKVYENALGMWWLGQQQEDNDIITAIIKAATHT</sequence>
<keyword evidence="2" id="KW-0677">Repeat</keyword>
<dbReference type="AlphaFoldDB" id="A0A9P0Q9F2"/>
<dbReference type="PANTHER" id="PTHR13211:SF0">
    <property type="entry name" value="TELOMERASE CAJAL BODY PROTEIN 1"/>
    <property type="match status" value="1"/>
</dbReference>
<dbReference type="Proteomes" id="UP001152888">
    <property type="component" value="Unassembled WGS sequence"/>
</dbReference>
<evidence type="ECO:0000256" key="3">
    <source>
        <dbReference type="ARBA" id="ARBA00038279"/>
    </source>
</evidence>
<dbReference type="GO" id="GO:0030576">
    <property type="term" value="P:Cajal body organization"/>
    <property type="evidence" value="ECO:0007669"/>
    <property type="project" value="TreeGrafter"/>
</dbReference>
<keyword evidence="1 5" id="KW-0853">WD repeat</keyword>
<dbReference type="PROSITE" id="PS00678">
    <property type="entry name" value="WD_REPEATS_1"/>
    <property type="match status" value="1"/>
</dbReference>
<dbReference type="InterPro" id="IPR019775">
    <property type="entry name" value="WD40_repeat_CS"/>
</dbReference>
<dbReference type="EMBL" id="CAKOFQ010008113">
    <property type="protein sequence ID" value="CAH2011752.1"/>
    <property type="molecule type" value="Genomic_DNA"/>
</dbReference>
<evidence type="ECO:0000256" key="5">
    <source>
        <dbReference type="PROSITE-ProRule" id="PRU00221"/>
    </source>
</evidence>
<dbReference type="Pfam" id="PF00400">
    <property type="entry name" value="WD40"/>
    <property type="match status" value="1"/>
</dbReference>
<evidence type="ECO:0000256" key="4">
    <source>
        <dbReference type="ARBA" id="ARBA00041558"/>
    </source>
</evidence>
<comment type="caution">
    <text evidence="6">The sequence shown here is derived from an EMBL/GenBank/DDBJ whole genome shotgun (WGS) entry which is preliminary data.</text>
</comment>
<protein>
    <recommendedName>
        <fullName evidence="4">WD repeat-containing protein 79</fullName>
    </recommendedName>
</protein>
<gene>
    <name evidence="6" type="ORF">ACAOBT_LOCUS32386</name>
</gene>
<dbReference type="SUPFAM" id="SSF117289">
    <property type="entry name" value="Nucleoporin domain"/>
    <property type="match status" value="1"/>
</dbReference>
<dbReference type="GO" id="GO:0015030">
    <property type="term" value="C:Cajal body"/>
    <property type="evidence" value="ECO:0007669"/>
    <property type="project" value="TreeGrafter"/>
</dbReference>
<dbReference type="InterPro" id="IPR001680">
    <property type="entry name" value="WD40_rpt"/>
</dbReference>
<feature type="repeat" description="WD" evidence="5">
    <location>
        <begin position="16"/>
        <end position="47"/>
    </location>
</feature>
<dbReference type="PANTHER" id="PTHR13211">
    <property type="entry name" value="TELOMERASE CAJAL BODY PROTEIN 1"/>
    <property type="match status" value="1"/>
</dbReference>
<dbReference type="InterPro" id="IPR015943">
    <property type="entry name" value="WD40/YVTN_repeat-like_dom_sf"/>
</dbReference>